<evidence type="ECO:0000313" key="3">
    <source>
        <dbReference type="Proteomes" id="UP000580250"/>
    </source>
</evidence>
<sequence>MIIVRCWLEKLFKWAFESAYFDDYGFNPKMINLLFDNDKTIPLKFHVQRTIICPSKDITKNKLESILERLVISEFLLIDFTEFDNVEQQRVDILLKTLINKGDKIRQVTFELHSSLSEIYDNIVEYLATSRDCSKIVPDIRFGYTKPINFKLSERAEKVKKSKDLKSTNYQISNIYHPEVKFNFYSGELEIESSTDIYRIIKM</sequence>
<evidence type="ECO:0000313" key="2">
    <source>
        <dbReference type="EMBL" id="CAD2180314.1"/>
    </source>
</evidence>
<dbReference type="EMBL" id="CAJEWN010000273">
    <property type="protein sequence ID" value="CAD2176334.1"/>
    <property type="molecule type" value="Genomic_DNA"/>
</dbReference>
<accession>A0A6V7W043</accession>
<gene>
    <name evidence="1" type="ORF">MENT_LOCUS28134</name>
    <name evidence="2" type="ORF">MENT_LOCUS32382</name>
</gene>
<name>A0A6V7W043_MELEN</name>
<evidence type="ECO:0000313" key="1">
    <source>
        <dbReference type="EMBL" id="CAD2176334.1"/>
    </source>
</evidence>
<dbReference type="EMBL" id="CAJEWN010000367">
    <property type="protein sequence ID" value="CAD2180314.1"/>
    <property type="molecule type" value="Genomic_DNA"/>
</dbReference>
<dbReference type="Proteomes" id="UP000580250">
    <property type="component" value="Unassembled WGS sequence"/>
</dbReference>
<organism evidence="2 3">
    <name type="scientific">Meloidogyne enterolobii</name>
    <name type="common">Root-knot nematode worm</name>
    <name type="synonym">Meloidogyne mayaguensis</name>
    <dbReference type="NCBI Taxonomy" id="390850"/>
    <lineage>
        <taxon>Eukaryota</taxon>
        <taxon>Metazoa</taxon>
        <taxon>Ecdysozoa</taxon>
        <taxon>Nematoda</taxon>
        <taxon>Chromadorea</taxon>
        <taxon>Rhabditida</taxon>
        <taxon>Tylenchina</taxon>
        <taxon>Tylenchomorpha</taxon>
        <taxon>Tylenchoidea</taxon>
        <taxon>Meloidogynidae</taxon>
        <taxon>Meloidogyninae</taxon>
        <taxon>Meloidogyne</taxon>
    </lineage>
</organism>
<proteinExistence type="predicted"/>
<comment type="caution">
    <text evidence="2">The sequence shown here is derived from an EMBL/GenBank/DDBJ whole genome shotgun (WGS) entry which is preliminary data.</text>
</comment>
<dbReference type="AlphaFoldDB" id="A0A6V7W043"/>
<protein>
    <submittedName>
        <fullName evidence="2">Uncharacterized protein</fullName>
    </submittedName>
</protein>
<reference evidence="2 3" key="1">
    <citation type="submission" date="2020-08" db="EMBL/GenBank/DDBJ databases">
        <authorList>
            <person name="Koutsovoulos G."/>
            <person name="Danchin GJ E."/>
        </authorList>
    </citation>
    <scope>NUCLEOTIDE SEQUENCE [LARGE SCALE GENOMIC DNA]</scope>
</reference>